<dbReference type="InterPro" id="IPR003439">
    <property type="entry name" value="ABC_transporter-like_ATP-bd"/>
</dbReference>
<dbReference type="SUPFAM" id="SSF52540">
    <property type="entry name" value="P-loop containing nucleoside triphosphate hydrolases"/>
    <property type="match status" value="1"/>
</dbReference>
<dbReference type="InterPro" id="IPR017871">
    <property type="entry name" value="ABC_transporter-like_CS"/>
</dbReference>
<dbReference type="PANTHER" id="PTHR43820:SF4">
    <property type="entry name" value="HIGH-AFFINITY BRANCHED-CHAIN AMINO ACID TRANSPORT ATP-BINDING PROTEIN LIVF"/>
    <property type="match status" value="1"/>
</dbReference>
<keyword evidence="3" id="KW-0813">Transport</keyword>
<dbReference type="AlphaFoldDB" id="A6X7H8"/>
<evidence type="ECO:0000256" key="4">
    <source>
        <dbReference type="ARBA" id="ARBA00022741"/>
    </source>
</evidence>
<dbReference type="InterPro" id="IPR027417">
    <property type="entry name" value="P-loop_NTPase"/>
</dbReference>
<dbReference type="GO" id="GO:0005886">
    <property type="term" value="C:plasma membrane"/>
    <property type="evidence" value="ECO:0007669"/>
    <property type="project" value="UniProtKB-SubCell"/>
</dbReference>
<accession>A6X7H8</accession>
<keyword evidence="5" id="KW-0067">ATP-binding</keyword>
<dbReference type="EMBL" id="CP000760">
    <property type="protein sequence ID" value="ABS17182.1"/>
    <property type="molecule type" value="Genomic_DNA"/>
</dbReference>
<dbReference type="SMART" id="SM00382">
    <property type="entry name" value="AAA"/>
    <property type="match status" value="1"/>
</dbReference>
<dbReference type="GO" id="GO:0005524">
    <property type="term" value="F:ATP binding"/>
    <property type="evidence" value="ECO:0007669"/>
    <property type="project" value="UniProtKB-KW"/>
</dbReference>
<keyword evidence="6" id="KW-0029">Amino-acid transport</keyword>
<keyword evidence="4" id="KW-0547">Nucleotide-binding</keyword>
<dbReference type="HOGENOM" id="CLU_000604_1_2_5"/>
<evidence type="ECO:0000313" key="8">
    <source>
        <dbReference type="EMBL" id="ABS17182.1"/>
    </source>
</evidence>
<geneLocation type="plasmid" evidence="8 9">
    <name>pOANT01</name>
</geneLocation>
<evidence type="ECO:0000256" key="3">
    <source>
        <dbReference type="ARBA" id="ARBA00022448"/>
    </source>
</evidence>
<dbReference type="GO" id="GO:0016887">
    <property type="term" value="F:ATP hydrolysis activity"/>
    <property type="evidence" value="ECO:0007669"/>
    <property type="project" value="InterPro"/>
</dbReference>
<keyword evidence="9" id="KW-1185">Reference proteome</keyword>
<dbReference type="PROSITE" id="PS00211">
    <property type="entry name" value="ABC_TRANSPORTER_1"/>
    <property type="match status" value="1"/>
</dbReference>
<gene>
    <name evidence="8" type="ordered locus">Oant_4486</name>
</gene>
<dbReference type="PROSITE" id="PS50893">
    <property type="entry name" value="ABC_TRANSPORTER_2"/>
    <property type="match status" value="1"/>
</dbReference>
<comment type="similarity">
    <text evidence="2">Belongs to the ABC transporter superfamily.</text>
</comment>
<dbReference type="Pfam" id="PF00005">
    <property type="entry name" value="ABC_tran"/>
    <property type="match status" value="1"/>
</dbReference>
<dbReference type="KEGG" id="oan:Oant_4486"/>
<dbReference type="InterPro" id="IPR052156">
    <property type="entry name" value="BCAA_Transport_ATP-bd_LivF"/>
</dbReference>
<evidence type="ECO:0000313" key="9">
    <source>
        <dbReference type="Proteomes" id="UP000002301"/>
    </source>
</evidence>
<evidence type="ECO:0000256" key="6">
    <source>
        <dbReference type="ARBA" id="ARBA00022970"/>
    </source>
</evidence>
<dbReference type="Gene3D" id="3.40.50.300">
    <property type="entry name" value="P-loop containing nucleotide triphosphate hydrolases"/>
    <property type="match status" value="1"/>
</dbReference>
<dbReference type="PANTHER" id="PTHR43820">
    <property type="entry name" value="HIGH-AFFINITY BRANCHED-CHAIN AMINO ACID TRANSPORT ATP-BINDING PROTEIN LIVF"/>
    <property type="match status" value="1"/>
</dbReference>
<organism evidence="8 9">
    <name type="scientific">Brucella anthropi (strain ATCC 49188 / DSM 6882 / CCUG 24695 / JCM 21032 / LMG 3331 / NBRC 15819 / NCTC 12168 / Alc 37)</name>
    <name type="common">Ochrobactrum anthropi</name>
    <dbReference type="NCBI Taxonomy" id="439375"/>
    <lineage>
        <taxon>Bacteria</taxon>
        <taxon>Pseudomonadati</taxon>
        <taxon>Pseudomonadota</taxon>
        <taxon>Alphaproteobacteria</taxon>
        <taxon>Hyphomicrobiales</taxon>
        <taxon>Brucellaceae</taxon>
        <taxon>Brucella/Ochrobactrum group</taxon>
        <taxon>Brucella</taxon>
    </lineage>
</organism>
<keyword evidence="8" id="KW-0614">Plasmid</keyword>
<evidence type="ECO:0000256" key="5">
    <source>
        <dbReference type="ARBA" id="ARBA00022840"/>
    </source>
</evidence>
<proteinExistence type="inferred from homology"/>
<reference evidence="8 9" key="1">
    <citation type="journal article" date="2011" name="J. Bacteriol.">
        <title>Genome of Ochrobactrum anthropi ATCC 49188 T, a versatile opportunistic pathogen and symbiont of several eukaryotic hosts.</title>
        <authorList>
            <person name="Chain P.S."/>
            <person name="Lang D.M."/>
            <person name="Comerci D.J."/>
            <person name="Malfatti S.A."/>
            <person name="Vergez L.M."/>
            <person name="Shin M."/>
            <person name="Ugalde R.A."/>
            <person name="Garcia E."/>
            <person name="Tolmasky M.E."/>
        </authorList>
    </citation>
    <scope>NUCLEOTIDE SEQUENCE [LARGE SCALE GENOMIC DNA]</scope>
    <source>
        <strain evidence="9">ATCC 49188 / DSM 6882 / CCUG 24695 / JCM 21032 / LMG 3331 / NBRC 15819 / NCTC 12168 / Alc 37</strain>
    </source>
</reference>
<dbReference type="CDD" id="cd03224">
    <property type="entry name" value="ABC_TM1139_LivF_branched"/>
    <property type="match status" value="1"/>
</dbReference>
<name>A6X7H8_BRUA4</name>
<dbReference type="GO" id="GO:0015658">
    <property type="term" value="F:branched-chain amino acid transmembrane transporter activity"/>
    <property type="evidence" value="ECO:0007669"/>
    <property type="project" value="TreeGrafter"/>
</dbReference>
<evidence type="ECO:0000256" key="2">
    <source>
        <dbReference type="ARBA" id="ARBA00005417"/>
    </source>
</evidence>
<sequence length="260" mass="27690">MAGGLSRPVWLKRMCPMMHDNPDQNPLLDVSGLKVAYGPVEALKGVDLKVRKGEIVTLLGANGAGKSSTLNALVGLAAKRAGCVTFAGKDISALPPEMIVRMGMTLTPEGRRIFPTLTVDEHLLLGGAMHKGRGQIDAVREDMLSRFPILKERLHQKAGSLSGGEQQMLAIARSMMSSPDLLLLDEPSLGLAPQIVDQIFELIASLRARGLTILLVEQNVSLSLEIADTGYVMANGRIVLSGSAAELRNSTEIQGAYLGA</sequence>
<evidence type="ECO:0000256" key="1">
    <source>
        <dbReference type="ARBA" id="ARBA00004533"/>
    </source>
</evidence>
<comment type="subcellular location">
    <subcellularLocation>
        <location evidence="1">Cell inner membrane</location>
    </subcellularLocation>
</comment>
<feature type="domain" description="ABC transporter" evidence="7">
    <location>
        <begin position="28"/>
        <end position="260"/>
    </location>
</feature>
<dbReference type="InterPro" id="IPR003593">
    <property type="entry name" value="AAA+_ATPase"/>
</dbReference>
<dbReference type="Proteomes" id="UP000002301">
    <property type="component" value="Plasmid pOANT01"/>
</dbReference>
<dbReference type="GO" id="GO:0015807">
    <property type="term" value="P:L-amino acid transport"/>
    <property type="evidence" value="ECO:0007669"/>
    <property type="project" value="TreeGrafter"/>
</dbReference>
<evidence type="ECO:0000259" key="7">
    <source>
        <dbReference type="PROSITE" id="PS50893"/>
    </source>
</evidence>
<protein>
    <submittedName>
        <fullName evidence="8">ABC transporter related</fullName>
    </submittedName>
</protein>